<protein>
    <submittedName>
        <fullName evidence="1">Uncharacterized protein</fullName>
    </submittedName>
</protein>
<gene>
    <name evidence="1" type="ORF">LCGC14_2466810</name>
</gene>
<evidence type="ECO:0000313" key="1">
    <source>
        <dbReference type="EMBL" id="KKL19302.1"/>
    </source>
</evidence>
<comment type="caution">
    <text evidence="1">The sequence shown here is derived from an EMBL/GenBank/DDBJ whole genome shotgun (WGS) entry which is preliminary data.</text>
</comment>
<sequence>MGTGVSELTLAQLATLGKYNNVIFFNDPSDTDLLKTIVGSPRTILINLGQFLNIASGEIQGDALAADEIEAGQIAAGAIKGIELDATPGLFETATTVTQDHTDGAKTLLAANSAGQGDRLLLVQAEVTEAFVTTSWEIDIGSASNTDGLFDDIFAGAAALGLGESLVGAYLLPEAEALVSAETSMVGDTAGIIQFSIIAITLNATVGNIADAAVTGVKLAATPSLLETATDVLQEHDTGTATLLAANAVGGGDRLVIVQAECTEIFNVTSWDWDVGSPSDPNGLFDNIFAG</sequence>
<dbReference type="EMBL" id="LAZR01038534">
    <property type="protein sequence ID" value="KKL19302.1"/>
    <property type="molecule type" value="Genomic_DNA"/>
</dbReference>
<name>A0A0F9BZB7_9ZZZZ</name>
<proteinExistence type="predicted"/>
<reference evidence="1" key="1">
    <citation type="journal article" date="2015" name="Nature">
        <title>Complex archaea that bridge the gap between prokaryotes and eukaryotes.</title>
        <authorList>
            <person name="Spang A."/>
            <person name="Saw J.H."/>
            <person name="Jorgensen S.L."/>
            <person name="Zaremba-Niedzwiedzka K."/>
            <person name="Martijn J."/>
            <person name="Lind A.E."/>
            <person name="van Eijk R."/>
            <person name="Schleper C."/>
            <person name="Guy L."/>
            <person name="Ettema T.J."/>
        </authorList>
    </citation>
    <scope>NUCLEOTIDE SEQUENCE</scope>
</reference>
<organism evidence="1">
    <name type="scientific">marine sediment metagenome</name>
    <dbReference type="NCBI Taxonomy" id="412755"/>
    <lineage>
        <taxon>unclassified sequences</taxon>
        <taxon>metagenomes</taxon>
        <taxon>ecological metagenomes</taxon>
    </lineage>
</organism>
<feature type="non-terminal residue" evidence="1">
    <location>
        <position position="291"/>
    </location>
</feature>
<accession>A0A0F9BZB7</accession>
<dbReference type="AlphaFoldDB" id="A0A0F9BZB7"/>